<dbReference type="EMBL" id="KN838740">
    <property type="protein sequence ID" value="KIJ95871.1"/>
    <property type="molecule type" value="Genomic_DNA"/>
</dbReference>
<reference evidence="2" key="2">
    <citation type="submission" date="2015-01" db="EMBL/GenBank/DDBJ databases">
        <title>Evolutionary Origins and Diversification of the Mycorrhizal Mutualists.</title>
        <authorList>
            <consortium name="DOE Joint Genome Institute"/>
            <consortium name="Mycorrhizal Genomics Consortium"/>
            <person name="Kohler A."/>
            <person name="Kuo A."/>
            <person name="Nagy L.G."/>
            <person name="Floudas D."/>
            <person name="Copeland A."/>
            <person name="Barry K.W."/>
            <person name="Cichocki N."/>
            <person name="Veneault-Fourrey C."/>
            <person name="LaButti K."/>
            <person name="Lindquist E.A."/>
            <person name="Lipzen A."/>
            <person name="Lundell T."/>
            <person name="Morin E."/>
            <person name="Murat C."/>
            <person name="Riley R."/>
            <person name="Ohm R."/>
            <person name="Sun H."/>
            <person name="Tunlid A."/>
            <person name="Henrissat B."/>
            <person name="Grigoriev I.V."/>
            <person name="Hibbett D.S."/>
            <person name="Martin F."/>
        </authorList>
    </citation>
    <scope>NUCLEOTIDE SEQUENCE [LARGE SCALE GENOMIC DNA]</scope>
    <source>
        <strain evidence="2">LaAM-08-1</strain>
    </source>
</reference>
<sequence>MTSQATSRYALFSCQSQFVDLFSASCSLYSIQLSRFCRSLWTDVNAHFFVVKVLIPITPTVYMYEKRKDFTRVNVLGHWRAREG</sequence>
<dbReference type="HOGENOM" id="CLU_2527799_0_0_1"/>
<dbReference type="AlphaFoldDB" id="A0A0C9XDT8"/>
<evidence type="ECO:0000313" key="1">
    <source>
        <dbReference type="EMBL" id="KIJ95871.1"/>
    </source>
</evidence>
<gene>
    <name evidence="1" type="ORF">K443DRAFT_637649</name>
</gene>
<name>A0A0C9XDT8_9AGAR</name>
<reference evidence="1 2" key="1">
    <citation type="submission" date="2014-04" db="EMBL/GenBank/DDBJ databases">
        <authorList>
            <consortium name="DOE Joint Genome Institute"/>
            <person name="Kuo A."/>
            <person name="Kohler A."/>
            <person name="Nagy L.G."/>
            <person name="Floudas D."/>
            <person name="Copeland A."/>
            <person name="Barry K.W."/>
            <person name="Cichocki N."/>
            <person name="Veneault-Fourrey C."/>
            <person name="LaButti K."/>
            <person name="Lindquist E.A."/>
            <person name="Lipzen A."/>
            <person name="Lundell T."/>
            <person name="Morin E."/>
            <person name="Murat C."/>
            <person name="Sun H."/>
            <person name="Tunlid A."/>
            <person name="Henrissat B."/>
            <person name="Grigoriev I.V."/>
            <person name="Hibbett D.S."/>
            <person name="Martin F."/>
            <person name="Nordberg H.P."/>
            <person name="Cantor M.N."/>
            <person name="Hua S.X."/>
        </authorList>
    </citation>
    <scope>NUCLEOTIDE SEQUENCE [LARGE SCALE GENOMIC DNA]</scope>
    <source>
        <strain evidence="1 2">LaAM-08-1</strain>
    </source>
</reference>
<keyword evidence="2" id="KW-1185">Reference proteome</keyword>
<accession>A0A0C9XDT8</accession>
<proteinExistence type="predicted"/>
<organism evidence="1 2">
    <name type="scientific">Laccaria amethystina LaAM-08-1</name>
    <dbReference type="NCBI Taxonomy" id="1095629"/>
    <lineage>
        <taxon>Eukaryota</taxon>
        <taxon>Fungi</taxon>
        <taxon>Dikarya</taxon>
        <taxon>Basidiomycota</taxon>
        <taxon>Agaricomycotina</taxon>
        <taxon>Agaricomycetes</taxon>
        <taxon>Agaricomycetidae</taxon>
        <taxon>Agaricales</taxon>
        <taxon>Agaricineae</taxon>
        <taxon>Hydnangiaceae</taxon>
        <taxon>Laccaria</taxon>
    </lineage>
</organism>
<dbReference type="Proteomes" id="UP000054477">
    <property type="component" value="Unassembled WGS sequence"/>
</dbReference>
<protein>
    <submittedName>
        <fullName evidence="1">Uncharacterized protein</fullName>
    </submittedName>
</protein>
<evidence type="ECO:0000313" key="2">
    <source>
        <dbReference type="Proteomes" id="UP000054477"/>
    </source>
</evidence>